<protein>
    <submittedName>
        <fullName evidence="2">Peptidase S41</fullName>
    </submittedName>
</protein>
<dbReference type="PROSITE" id="PS50106">
    <property type="entry name" value="PDZ"/>
    <property type="match status" value="1"/>
</dbReference>
<dbReference type="Pfam" id="PF18294">
    <property type="entry name" value="Pept_S41_N"/>
    <property type="match status" value="1"/>
</dbReference>
<name>A0ABQ1LYG2_9BACT</name>
<accession>A0ABQ1LYG2</accession>
<dbReference type="Gene3D" id="3.90.226.10">
    <property type="entry name" value="2-enoyl-CoA Hydratase, Chain A, domain 1"/>
    <property type="match status" value="1"/>
</dbReference>
<organism evidence="2 3">
    <name type="scientific">Belliella aquatica</name>
    <dbReference type="NCBI Taxonomy" id="1323734"/>
    <lineage>
        <taxon>Bacteria</taxon>
        <taxon>Pseudomonadati</taxon>
        <taxon>Bacteroidota</taxon>
        <taxon>Cytophagia</taxon>
        <taxon>Cytophagales</taxon>
        <taxon>Cyclobacteriaceae</taxon>
        <taxon>Belliella</taxon>
    </lineage>
</organism>
<dbReference type="SMART" id="SM00245">
    <property type="entry name" value="TSPc"/>
    <property type="match status" value="1"/>
</dbReference>
<dbReference type="InterPro" id="IPR001478">
    <property type="entry name" value="PDZ"/>
</dbReference>
<dbReference type="SUPFAM" id="SSF52096">
    <property type="entry name" value="ClpP/crotonase"/>
    <property type="match status" value="1"/>
</dbReference>
<dbReference type="Proteomes" id="UP000635885">
    <property type="component" value="Unassembled WGS sequence"/>
</dbReference>
<proteinExistence type="predicted"/>
<feature type="domain" description="PDZ" evidence="1">
    <location>
        <begin position="116"/>
        <end position="169"/>
    </location>
</feature>
<dbReference type="PANTHER" id="PTHR32060">
    <property type="entry name" value="TAIL-SPECIFIC PROTEASE"/>
    <property type="match status" value="1"/>
</dbReference>
<dbReference type="EMBL" id="BMFD01000002">
    <property type="protein sequence ID" value="GGC30706.1"/>
    <property type="molecule type" value="Genomic_DNA"/>
</dbReference>
<dbReference type="Pfam" id="PF03572">
    <property type="entry name" value="Peptidase_S41"/>
    <property type="match status" value="1"/>
</dbReference>
<dbReference type="InterPro" id="IPR036034">
    <property type="entry name" value="PDZ_sf"/>
</dbReference>
<keyword evidence="3" id="KW-1185">Reference proteome</keyword>
<dbReference type="InterPro" id="IPR005151">
    <property type="entry name" value="Tail-specific_protease"/>
</dbReference>
<dbReference type="InterPro" id="IPR041613">
    <property type="entry name" value="Pept_S41_N"/>
</dbReference>
<dbReference type="Gene3D" id="3.30.750.170">
    <property type="match status" value="1"/>
</dbReference>
<evidence type="ECO:0000313" key="3">
    <source>
        <dbReference type="Proteomes" id="UP000635885"/>
    </source>
</evidence>
<gene>
    <name evidence="2" type="ORF">GCM10010993_07060</name>
</gene>
<dbReference type="CDD" id="cd07561">
    <property type="entry name" value="Peptidase_S41_CPP_like"/>
    <property type="match status" value="1"/>
</dbReference>
<evidence type="ECO:0000313" key="2">
    <source>
        <dbReference type="EMBL" id="GGC30706.1"/>
    </source>
</evidence>
<dbReference type="Gene3D" id="2.30.42.10">
    <property type="match status" value="1"/>
</dbReference>
<evidence type="ECO:0000259" key="1">
    <source>
        <dbReference type="PROSITE" id="PS50106"/>
    </source>
</evidence>
<sequence length="469" mass="53128">MIFLFKPFRINITFINQIIIKSYMNIKLLIARFLILFVSVAIFSCNPEEETPDPVKIEDVVKEAIVRSMGDWYFWNKELPSNIDVTQYSTNAELLNAIIFKPLDRFSYLTTREAFNAAFTGQASGVHGFGFSIDANENMFVSFVYDLSPAGQDGWQRGWQVLEINGKPIAEYKTSTGGFNFQLGPNEIGFTNTFKFRLPDNSEKTTSIPKAAFQTNSVLYKDVIQQENKKIGYWVYQSFRQTPGLTNPTRSQEVEDSFNYFIEEGIDEIIIDLRYNGGGSVAVTEQILNYLVPISASNNVMYTNRHNVERSNNNRTVNFNKNGNLNLSRIVFITSRGSASASELLINSLDPYMEVVLVGDNTFGKPVGSFPLSFDSRTLRENDVELVPITFAIDNAEGKADYFDGFPADILAPDSPSKNWGSAEEVRFQAALEYIRTGNTGARLLSNYFKPRWNMIDDFKGLEQEFPVY</sequence>
<reference evidence="3" key="1">
    <citation type="journal article" date="2019" name="Int. J. Syst. Evol. Microbiol.">
        <title>The Global Catalogue of Microorganisms (GCM) 10K type strain sequencing project: providing services to taxonomists for standard genome sequencing and annotation.</title>
        <authorList>
            <consortium name="The Broad Institute Genomics Platform"/>
            <consortium name="The Broad Institute Genome Sequencing Center for Infectious Disease"/>
            <person name="Wu L."/>
            <person name="Ma J."/>
        </authorList>
    </citation>
    <scope>NUCLEOTIDE SEQUENCE [LARGE SCALE GENOMIC DNA]</scope>
    <source>
        <strain evidence="3">CGMCC 1.12479</strain>
    </source>
</reference>
<dbReference type="PANTHER" id="PTHR32060:SF30">
    <property type="entry name" value="CARBOXY-TERMINAL PROCESSING PROTEASE CTPA"/>
    <property type="match status" value="1"/>
</dbReference>
<comment type="caution">
    <text evidence="2">The sequence shown here is derived from an EMBL/GenBank/DDBJ whole genome shotgun (WGS) entry which is preliminary data.</text>
</comment>
<dbReference type="InterPro" id="IPR029045">
    <property type="entry name" value="ClpP/crotonase-like_dom_sf"/>
</dbReference>